<evidence type="ECO:0000256" key="8">
    <source>
        <dbReference type="ARBA" id="ARBA00047454"/>
    </source>
</evidence>
<evidence type="ECO:0000256" key="5">
    <source>
        <dbReference type="ARBA" id="ARBA00022777"/>
    </source>
</evidence>
<dbReference type="Gene3D" id="1.10.510.10">
    <property type="entry name" value="Transferase(Phosphotransferase) domain 1"/>
    <property type="match status" value="1"/>
</dbReference>
<dbReference type="SMART" id="SM00220">
    <property type="entry name" value="S_TKc"/>
    <property type="match status" value="1"/>
</dbReference>
<organism evidence="10 11">
    <name type="scientific">Aspergillus lentulus</name>
    <dbReference type="NCBI Taxonomy" id="293939"/>
    <lineage>
        <taxon>Eukaryota</taxon>
        <taxon>Fungi</taxon>
        <taxon>Dikarya</taxon>
        <taxon>Ascomycota</taxon>
        <taxon>Pezizomycotina</taxon>
        <taxon>Eurotiomycetes</taxon>
        <taxon>Eurotiomycetidae</taxon>
        <taxon>Eurotiales</taxon>
        <taxon>Aspergillaceae</taxon>
        <taxon>Aspergillus</taxon>
        <taxon>Aspergillus subgen. Fumigati</taxon>
    </lineage>
</organism>
<proteinExistence type="predicted"/>
<comment type="catalytic activity">
    <reaction evidence="7">
        <text>L-threonyl-[protein] + ATP = O-phospho-L-threonyl-[protein] + ADP + H(+)</text>
        <dbReference type="Rhea" id="RHEA:46608"/>
        <dbReference type="Rhea" id="RHEA-COMP:11060"/>
        <dbReference type="Rhea" id="RHEA-COMP:11605"/>
        <dbReference type="ChEBI" id="CHEBI:15378"/>
        <dbReference type="ChEBI" id="CHEBI:30013"/>
        <dbReference type="ChEBI" id="CHEBI:30616"/>
        <dbReference type="ChEBI" id="CHEBI:61977"/>
        <dbReference type="ChEBI" id="CHEBI:456216"/>
        <dbReference type="EC" id="2.7.11.11"/>
    </reaction>
</comment>
<reference evidence="10 11" key="1">
    <citation type="submission" date="2020-01" db="EMBL/GenBank/DDBJ databases">
        <title>Draft genome sequence of Aspergillus lentulus IFM 60648.</title>
        <authorList>
            <person name="Takahashi H."/>
            <person name="Yaguchi T."/>
        </authorList>
    </citation>
    <scope>NUCLEOTIDE SEQUENCE [LARGE SCALE GENOMIC DNA]</scope>
    <source>
        <strain evidence="10 11">IFM 60648</strain>
    </source>
</reference>
<evidence type="ECO:0000256" key="1">
    <source>
        <dbReference type="ARBA" id="ARBA00012444"/>
    </source>
</evidence>
<dbReference type="InterPro" id="IPR011009">
    <property type="entry name" value="Kinase-like_dom_sf"/>
</dbReference>
<dbReference type="PROSITE" id="PS50011">
    <property type="entry name" value="PROTEIN_KINASE_DOM"/>
    <property type="match status" value="1"/>
</dbReference>
<evidence type="ECO:0000313" key="10">
    <source>
        <dbReference type="EMBL" id="GFF64886.1"/>
    </source>
</evidence>
<evidence type="ECO:0000256" key="7">
    <source>
        <dbReference type="ARBA" id="ARBA00047292"/>
    </source>
</evidence>
<evidence type="ECO:0000256" key="6">
    <source>
        <dbReference type="ARBA" id="ARBA00022840"/>
    </source>
</evidence>
<keyword evidence="4" id="KW-0547">Nucleotide-binding</keyword>
<evidence type="ECO:0000256" key="3">
    <source>
        <dbReference type="ARBA" id="ARBA00022679"/>
    </source>
</evidence>
<feature type="domain" description="Protein kinase" evidence="9">
    <location>
        <begin position="98"/>
        <end position="400"/>
    </location>
</feature>
<dbReference type="EC" id="2.7.11.11" evidence="1"/>
<comment type="caution">
    <text evidence="10">The sequence shown here is derived from an EMBL/GenBank/DDBJ whole genome shotgun (WGS) entry which is preliminary data.</text>
</comment>
<dbReference type="InterPro" id="IPR008271">
    <property type="entry name" value="Ser/Thr_kinase_AS"/>
</dbReference>
<protein>
    <recommendedName>
        <fullName evidence="1">cAMP-dependent protein kinase</fullName>
        <ecNumber evidence="1">2.7.11.11</ecNumber>
    </recommendedName>
</protein>
<keyword evidence="5" id="KW-0418">Kinase</keyword>
<evidence type="ECO:0000259" key="9">
    <source>
        <dbReference type="PROSITE" id="PS50011"/>
    </source>
</evidence>
<evidence type="ECO:0000256" key="4">
    <source>
        <dbReference type="ARBA" id="ARBA00022741"/>
    </source>
</evidence>
<dbReference type="InterPro" id="IPR000719">
    <property type="entry name" value="Prot_kinase_dom"/>
</dbReference>
<keyword evidence="3" id="KW-0808">Transferase</keyword>
<evidence type="ECO:0000313" key="11">
    <source>
        <dbReference type="Proteomes" id="UP000465220"/>
    </source>
</evidence>
<keyword evidence="6" id="KW-0067">ATP-binding</keyword>
<dbReference type="PANTHER" id="PTHR24353">
    <property type="entry name" value="CYCLIC NUCLEOTIDE-DEPENDENT PROTEIN KINASE"/>
    <property type="match status" value="1"/>
</dbReference>
<dbReference type="PANTHER" id="PTHR24353:SF37">
    <property type="entry name" value="CAMP-DEPENDENT PROTEIN KINASE CATALYTIC SUBUNIT PRKX"/>
    <property type="match status" value="1"/>
</dbReference>
<gene>
    <name evidence="10" type="ORF">IFM60648_01418</name>
</gene>
<accession>A0ABQ0ZUB5</accession>
<dbReference type="SUPFAM" id="SSF56112">
    <property type="entry name" value="Protein kinase-like (PK-like)"/>
    <property type="match status" value="1"/>
</dbReference>
<dbReference type="Pfam" id="PF00069">
    <property type="entry name" value="Pkinase"/>
    <property type="match status" value="1"/>
</dbReference>
<name>A0ABQ0ZUB5_ASPLE</name>
<dbReference type="EMBL" id="BLKI01000005">
    <property type="protein sequence ID" value="GFF64886.1"/>
    <property type="molecule type" value="Genomic_DNA"/>
</dbReference>
<dbReference type="PROSITE" id="PS00108">
    <property type="entry name" value="PROTEIN_KINASE_ST"/>
    <property type="match status" value="1"/>
</dbReference>
<dbReference type="Proteomes" id="UP000465220">
    <property type="component" value="Unassembled WGS sequence"/>
</dbReference>
<evidence type="ECO:0000256" key="2">
    <source>
        <dbReference type="ARBA" id="ARBA00022527"/>
    </source>
</evidence>
<keyword evidence="2" id="KW-0723">Serine/threonine-protein kinase</keyword>
<keyword evidence="11" id="KW-1185">Reference proteome</keyword>
<comment type="catalytic activity">
    <reaction evidence="8">
        <text>L-seryl-[protein] + ATP = O-phospho-L-seryl-[protein] + ADP + H(+)</text>
        <dbReference type="Rhea" id="RHEA:17989"/>
        <dbReference type="Rhea" id="RHEA-COMP:9863"/>
        <dbReference type="Rhea" id="RHEA-COMP:11604"/>
        <dbReference type="ChEBI" id="CHEBI:15378"/>
        <dbReference type="ChEBI" id="CHEBI:29999"/>
        <dbReference type="ChEBI" id="CHEBI:30616"/>
        <dbReference type="ChEBI" id="CHEBI:83421"/>
        <dbReference type="ChEBI" id="CHEBI:456216"/>
        <dbReference type="EC" id="2.7.11.11"/>
    </reaction>
</comment>
<sequence length="400" mass="44397">MDRYIQTVSALDDFSPQSLAPEDLEKTLISLKQQLLRTEAAKVLLPAKEFPLPRGALGRLSNLLNLVFKPNKRLEPKLAALRKLDPVSLIICGLCLTQKAVDIMRKDLFDVLLEESIIASQAMVKTIMNSEEINKVVLSSSVDEDFLNNEWLEAQYGQAFNILSTEATFPRLLSKAVHGYVTAFLPSEESTDGLIRVMTMFDQTILRTLFGCAESDTMAAGSFSVGCAIKNQIAVEYGDDVFEAITSSRTWSQETGEIETRCLKRPNIVYNQFVVGIAYRDLKPENILLDANGHIKLVDFGFAKQINDRETYTLCGSPEYLAPEVINNSGHGLAVDWWAVGVLIYEILVGRPPFRDHTRGDTGDWKRCALPPWRILIHAGLAVVGRRAGEICGLDFAAAV</sequence>